<name>A0A6J4I646_9ACTN</name>
<protein>
    <submittedName>
        <fullName evidence="2">Uncharacterized protein</fullName>
    </submittedName>
</protein>
<feature type="compositionally biased region" description="Basic and acidic residues" evidence="1">
    <location>
        <begin position="28"/>
        <end position="38"/>
    </location>
</feature>
<feature type="non-terminal residue" evidence="2">
    <location>
        <position position="1"/>
    </location>
</feature>
<dbReference type="EMBL" id="CADCTI010000150">
    <property type="protein sequence ID" value="CAA9243693.1"/>
    <property type="molecule type" value="Genomic_DNA"/>
</dbReference>
<feature type="compositionally biased region" description="Acidic residues" evidence="1">
    <location>
        <begin position="9"/>
        <end position="18"/>
    </location>
</feature>
<reference evidence="2" key="1">
    <citation type="submission" date="2020-02" db="EMBL/GenBank/DDBJ databases">
        <authorList>
            <person name="Meier V. D."/>
        </authorList>
    </citation>
    <scope>NUCLEOTIDE SEQUENCE</scope>
    <source>
        <strain evidence="2">AVDCRST_MAG57</strain>
    </source>
</reference>
<organism evidence="2">
    <name type="scientific">uncultured Blastococcus sp</name>
    <dbReference type="NCBI Taxonomy" id="217144"/>
    <lineage>
        <taxon>Bacteria</taxon>
        <taxon>Bacillati</taxon>
        <taxon>Actinomycetota</taxon>
        <taxon>Actinomycetes</taxon>
        <taxon>Geodermatophilales</taxon>
        <taxon>Geodermatophilaceae</taxon>
        <taxon>Blastococcus</taxon>
        <taxon>environmental samples</taxon>
    </lineage>
</organism>
<sequence length="38" mass="4065">ADVLPAEDPQPEEAEQAELPDAPPFRTPDPRRIGPDGA</sequence>
<feature type="region of interest" description="Disordered" evidence="1">
    <location>
        <begin position="1"/>
        <end position="38"/>
    </location>
</feature>
<proteinExistence type="predicted"/>
<evidence type="ECO:0000256" key="1">
    <source>
        <dbReference type="SAM" id="MobiDB-lite"/>
    </source>
</evidence>
<gene>
    <name evidence="2" type="ORF">AVDCRST_MAG57-1744</name>
</gene>
<dbReference type="AlphaFoldDB" id="A0A6J4I646"/>
<evidence type="ECO:0000313" key="2">
    <source>
        <dbReference type="EMBL" id="CAA9243693.1"/>
    </source>
</evidence>
<accession>A0A6J4I646</accession>